<name>A0A1D1YEV7_9ARAE</name>
<feature type="signal peptide" evidence="1">
    <location>
        <begin position="1"/>
        <end position="19"/>
    </location>
</feature>
<organism evidence="2">
    <name type="scientific">Anthurium amnicola</name>
    <dbReference type="NCBI Taxonomy" id="1678845"/>
    <lineage>
        <taxon>Eukaryota</taxon>
        <taxon>Viridiplantae</taxon>
        <taxon>Streptophyta</taxon>
        <taxon>Embryophyta</taxon>
        <taxon>Tracheophyta</taxon>
        <taxon>Spermatophyta</taxon>
        <taxon>Magnoliopsida</taxon>
        <taxon>Liliopsida</taxon>
        <taxon>Araceae</taxon>
        <taxon>Pothoideae</taxon>
        <taxon>Potheae</taxon>
        <taxon>Anthurium</taxon>
    </lineage>
</organism>
<evidence type="ECO:0000313" key="2">
    <source>
        <dbReference type="EMBL" id="JAT53172.1"/>
    </source>
</evidence>
<evidence type="ECO:0000256" key="1">
    <source>
        <dbReference type="SAM" id="SignalP"/>
    </source>
</evidence>
<dbReference type="AlphaFoldDB" id="A0A1D1YEV7"/>
<dbReference type="EMBL" id="GDJX01014764">
    <property type="protein sequence ID" value="JAT53172.1"/>
    <property type="molecule type" value="Transcribed_RNA"/>
</dbReference>
<keyword evidence="1" id="KW-0732">Signal</keyword>
<gene>
    <name evidence="2" type="primary">POLG_77</name>
    <name evidence="2" type="ORF">g.27907</name>
</gene>
<proteinExistence type="predicted"/>
<sequence>MKSFFTLLLIALIATFAIAHPSPHGERSSKEIHVSSPGPGPWAVKSSQAVNWWSLNIDHDASVTVEICDKDTGDVVFKGKGKCGTGTLNFKVGEDWNVKHTYFARVSLDSAPDCEGESGKFKIFKTDEYGYESKKYY</sequence>
<reference evidence="2" key="1">
    <citation type="submission" date="2015-07" db="EMBL/GenBank/DDBJ databases">
        <title>Transcriptome Assembly of Anthurium amnicola.</title>
        <authorList>
            <person name="Suzuki J."/>
        </authorList>
    </citation>
    <scope>NUCLEOTIDE SEQUENCE</scope>
</reference>
<feature type="chain" id="PRO_5008900146" evidence="1">
    <location>
        <begin position="20"/>
        <end position="137"/>
    </location>
</feature>
<protein>
    <submittedName>
        <fullName evidence="2">Polyprotein</fullName>
    </submittedName>
</protein>
<accession>A0A1D1YEV7</accession>